<dbReference type="PANTHER" id="PTHR35794">
    <property type="entry name" value="CELL DIVISION PROTEIN DIVIVA"/>
    <property type="match status" value="1"/>
</dbReference>
<proteinExistence type="inferred from homology"/>
<organism evidence="11 12">
    <name type="scientific">Austwickia chelonae NBRC 105200</name>
    <dbReference type="NCBI Taxonomy" id="1184607"/>
    <lineage>
        <taxon>Bacteria</taxon>
        <taxon>Bacillati</taxon>
        <taxon>Actinomycetota</taxon>
        <taxon>Actinomycetes</taxon>
        <taxon>Micrococcales</taxon>
        <taxon>Dermatophilaceae</taxon>
        <taxon>Austwickia</taxon>
    </lineage>
</organism>
<keyword evidence="7" id="KW-0131">Cell cycle</keyword>
<keyword evidence="4" id="KW-0963">Cytoplasm</keyword>
<evidence type="ECO:0000256" key="1">
    <source>
        <dbReference type="ARBA" id="ARBA00004496"/>
    </source>
</evidence>
<dbReference type="RefSeq" id="WP_006501220.1">
    <property type="nucleotide sequence ID" value="NZ_BAGZ01000001.1"/>
</dbReference>
<evidence type="ECO:0000256" key="10">
    <source>
        <dbReference type="SAM" id="MobiDB-lite"/>
    </source>
</evidence>
<protein>
    <recommendedName>
        <fullName evidence="3">Cell wall synthesis protein Wag31</fullName>
    </recommendedName>
    <alternativeName>
        <fullName evidence="8">Antigen 84</fullName>
    </alternativeName>
</protein>
<comment type="caution">
    <text evidence="11">The sequence shown here is derived from an EMBL/GenBank/DDBJ whole genome shotgun (WGS) entry which is preliminary data.</text>
</comment>
<evidence type="ECO:0000256" key="6">
    <source>
        <dbReference type="ARBA" id="ARBA00023054"/>
    </source>
</evidence>
<dbReference type="NCBIfam" id="TIGR03544">
    <property type="entry name" value="DivI1A_domain"/>
    <property type="match status" value="1"/>
</dbReference>
<dbReference type="PANTHER" id="PTHR35794:SF2">
    <property type="entry name" value="CELL DIVISION PROTEIN DIVIVA"/>
    <property type="match status" value="1"/>
</dbReference>
<feature type="coiled-coil region" evidence="9">
    <location>
        <begin position="31"/>
        <end position="58"/>
    </location>
</feature>
<evidence type="ECO:0000313" key="11">
    <source>
        <dbReference type="EMBL" id="GAB76470.1"/>
    </source>
</evidence>
<reference evidence="11 12" key="1">
    <citation type="submission" date="2012-08" db="EMBL/GenBank/DDBJ databases">
        <title>Whole genome shotgun sequence of Austwickia chelonae NBRC 105200.</title>
        <authorList>
            <person name="Yoshida I."/>
            <person name="Hosoyama A."/>
            <person name="Tsuchikane K."/>
            <person name="Katsumata H."/>
            <person name="Ando Y."/>
            <person name="Ohji S."/>
            <person name="Hamada M."/>
            <person name="Tamura T."/>
            <person name="Yamazoe A."/>
            <person name="Yamazaki S."/>
            <person name="Fujita N."/>
        </authorList>
    </citation>
    <scope>NUCLEOTIDE SEQUENCE [LARGE SCALE GENOMIC DNA]</scope>
    <source>
        <strain evidence="11 12">NBRC 105200</strain>
    </source>
</reference>
<evidence type="ECO:0000256" key="5">
    <source>
        <dbReference type="ARBA" id="ARBA00022618"/>
    </source>
</evidence>
<evidence type="ECO:0000256" key="9">
    <source>
        <dbReference type="SAM" id="Coils"/>
    </source>
</evidence>
<dbReference type="STRING" id="100225.SAMN05421595_1597"/>
<feature type="compositionally biased region" description="Low complexity" evidence="10">
    <location>
        <begin position="128"/>
        <end position="137"/>
    </location>
</feature>
<feature type="compositionally biased region" description="Basic and acidic residues" evidence="10">
    <location>
        <begin position="83"/>
        <end position="99"/>
    </location>
</feature>
<evidence type="ECO:0000313" key="12">
    <source>
        <dbReference type="Proteomes" id="UP000008495"/>
    </source>
</evidence>
<evidence type="ECO:0000256" key="8">
    <source>
        <dbReference type="ARBA" id="ARBA00031737"/>
    </source>
</evidence>
<dbReference type="GO" id="GO:0051301">
    <property type="term" value="P:cell division"/>
    <property type="evidence" value="ECO:0007669"/>
    <property type="project" value="UniProtKB-KW"/>
</dbReference>
<dbReference type="InterPro" id="IPR019933">
    <property type="entry name" value="DivIVA_domain"/>
</dbReference>
<feature type="compositionally biased region" description="Basic and acidic residues" evidence="10">
    <location>
        <begin position="107"/>
        <end position="127"/>
    </location>
</feature>
<gene>
    <name evidence="11" type="ORF">AUCHE_01_00330</name>
</gene>
<sequence length="344" mass="38039">MALTPEDVLNKNFTATQFRRGYDEQEVDDFLDEVVVELRRLLGENAELRRKLEAAQQGKGLQDSPAVGVGMDPYAVRQSEASTKAEIERIQRESEDRIARARAGAEQAEKDAAARISKARADAENAEKQAAAAARAADQARRDMPPTGAPPAPHPMVAAATGGAGDAAGVIALAQKLHDEYVTQGKAEHDRLLGEATRQRDQMLAAATTQRDQMLAEANTRRDQLLGEAQARHNELIGTAESRHRELLSTAQTEHDRLLAEANETHERLITEARQRSTGMVAEAQQKRQSVLEEMERTQSQLNQRIAELRQYEQDYRNRLRSFIEGQLHTLANAETVAPRSAIG</sequence>
<evidence type="ECO:0000256" key="4">
    <source>
        <dbReference type="ARBA" id="ARBA00022490"/>
    </source>
</evidence>
<dbReference type="Gene3D" id="6.10.250.660">
    <property type="match status" value="1"/>
</dbReference>
<comment type="similarity">
    <text evidence="2">Belongs to the DivIVA family.</text>
</comment>
<keyword evidence="12" id="KW-1185">Reference proteome</keyword>
<feature type="region of interest" description="Disordered" evidence="10">
    <location>
        <begin position="78"/>
        <end position="155"/>
    </location>
</feature>
<evidence type="ECO:0000256" key="2">
    <source>
        <dbReference type="ARBA" id="ARBA00009008"/>
    </source>
</evidence>
<dbReference type="Proteomes" id="UP000008495">
    <property type="component" value="Unassembled WGS sequence"/>
</dbReference>
<dbReference type="AlphaFoldDB" id="K6VM59"/>
<evidence type="ECO:0000256" key="7">
    <source>
        <dbReference type="ARBA" id="ARBA00023306"/>
    </source>
</evidence>
<dbReference type="Pfam" id="PF05103">
    <property type="entry name" value="DivIVA"/>
    <property type="match status" value="1"/>
</dbReference>
<feature type="coiled-coil region" evidence="9">
    <location>
        <begin position="248"/>
        <end position="315"/>
    </location>
</feature>
<keyword evidence="6 9" id="KW-0175">Coiled coil</keyword>
<comment type="subcellular location">
    <subcellularLocation>
        <location evidence="1">Cytoplasm</location>
    </subcellularLocation>
</comment>
<dbReference type="GO" id="GO:0005737">
    <property type="term" value="C:cytoplasm"/>
    <property type="evidence" value="ECO:0007669"/>
    <property type="project" value="UniProtKB-SubCell"/>
</dbReference>
<keyword evidence="5" id="KW-0132">Cell division</keyword>
<dbReference type="eggNOG" id="COG3599">
    <property type="taxonomic scope" value="Bacteria"/>
</dbReference>
<evidence type="ECO:0000256" key="3">
    <source>
        <dbReference type="ARBA" id="ARBA00018787"/>
    </source>
</evidence>
<dbReference type="EMBL" id="BAGZ01000001">
    <property type="protein sequence ID" value="GAB76470.1"/>
    <property type="molecule type" value="Genomic_DNA"/>
</dbReference>
<name>K6VM59_9MICO</name>
<dbReference type="OrthoDB" id="9815492at2"/>
<dbReference type="InterPro" id="IPR007793">
    <property type="entry name" value="DivIVA_fam"/>
</dbReference>
<accession>K6VM59</accession>